<keyword evidence="3" id="KW-0677">Repeat</keyword>
<keyword evidence="1" id="KW-0343">GTPase activation</keyword>
<dbReference type="Pfam" id="PF13516">
    <property type="entry name" value="LRR_6"/>
    <property type="match status" value="5"/>
</dbReference>
<dbReference type="GO" id="GO:0048471">
    <property type="term" value="C:perinuclear region of cytoplasm"/>
    <property type="evidence" value="ECO:0007669"/>
    <property type="project" value="TreeGrafter"/>
</dbReference>
<evidence type="ECO:0000313" key="5">
    <source>
        <dbReference type="EMBL" id="KAJ3257690.1"/>
    </source>
</evidence>
<dbReference type="SUPFAM" id="SSF52047">
    <property type="entry name" value="RNI-like"/>
    <property type="match status" value="1"/>
</dbReference>
<dbReference type="Proteomes" id="UP001210925">
    <property type="component" value="Unassembled WGS sequence"/>
</dbReference>
<feature type="compositionally biased region" description="Acidic residues" evidence="4">
    <location>
        <begin position="339"/>
        <end position="363"/>
    </location>
</feature>
<dbReference type="InterPro" id="IPR027038">
    <property type="entry name" value="RanGap"/>
</dbReference>
<keyword evidence="2" id="KW-0433">Leucine-rich repeat</keyword>
<dbReference type="AlphaFoldDB" id="A0AAD5UHC2"/>
<evidence type="ECO:0008006" key="7">
    <source>
        <dbReference type="Google" id="ProtNLM"/>
    </source>
</evidence>
<gene>
    <name evidence="5" type="ORF">HK103_004317</name>
</gene>
<organism evidence="5 6">
    <name type="scientific">Boothiomyces macroporosus</name>
    <dbReference type="NCBI Taxonomy" id="261099"/>
    <lineage>
        <taxon>Eukaryota</taxon>
        <taxon>Fungi</taxon>
        <taxon>Fungi incertae sedis</taxon>
        <taxon>Chytridiomycota</taxon>
        <taxon>Chytridiomycota incertae sedis</taxon>
        <taxon>Chytridiomycetes</taxon>
        <taxon>Rhizophydiales</taxon>
        <taxon>Terramycetaceae</taxon>
        <taxon>Boothiomyces</taxon>
    </lineage>
</organism>
<dbReference type="CDD" id="cd00116">
    <property type="entry name" value="LRR_RI"/>
    <property type="match status" value="1"/>
</dbReference>
<feature type="region of interest" description="Disordered" evidence="4">
    <location>
        <begin position="339"/>
        <end position="372"/>
    </location>
</feature>
<keyword evidence="6" id="KW-1185">Reference proteome</keyword>
<dbReference type="GO" id="GO:0005634">
    <property type="term" value="C:nucleus"/>
    <property type="evidence" value="ECO:0007669"/>
    <property type="project" value="TreeGrafter"/>
</dbReference>
<evidence type="ECO:0000313" key="6">
    <source>
        <dbReference type="Proteomes" id="UP001210925"/>
    </source>
</evidence>
<dbReference type="SMART" id="SM00368">
    <property type="entry name" value="LRR_RI"/>
    <property type="match status" value="8"/>
</dbReference>
<accession>A0AAD5UHC2</accession>
<dbReference type="PANTHER" id="PTHR24113">
    <property type="entry name" value="RAN GTPASE-ACTIVATING PROTEIN 1"/>
    <property type="match status" value="1"/>
</dbReference>
<dbReference type="GO" id="GO:0005829">
    <property type="term" value="C:cytosol"/>
    <property type="evidence" value="ECO:0007669"/>
    <property type="project" value="TreeGrafter"/>
</dbReference>
<dbReference type="EMBL" id="JADGKB010000035">
    <property type="protein sequence ID" value="KAJ3257690.1"/>
    <property type="molecule type" value="Genomic_DNA"/>
</dbReference>
<dbReference type="GO" id="GO:0005096">
    <property type="term" value="F:GTPase activator activity"/>
    <property type="evidence" value="ECO:0007669"/>
    <property type="project" value="UniProtKB-KW"/>
</dbReference>
<dbReference type="Gene3D" id="3.80.10.10">
    <property type="entry name" value="Ribonuclease Inhibitor"/>
    <property type="match status" value="1"/>
</dbReference>
<reference evidence="5" key="1">
    <citation type="submission" date="2020-05" db="EMBL/GenBank/DDBJ databases">
        <title>Phylogenomic resolution of chytrid fungi.</title>
        <authorList>
            <person name="Stajich J.E."/>
            <person name="Amses K."/>
            <person name="Simmons R."/>
            <person name="Seto K."/>
            <person name="Myers J."/>
            <person name="Bonds A."/>
            <person name="Quandt C.A."/>
            <person name="Barry K."/>
            <person name="Liu P."/>
            <person name="Grigoriev I."/>
            <person name="Longcore J.E."/>
            <person name="James T.Y."/>
        </authorList>
    </citation>
    <scope>NUCLEOTIDE SEQUENCE</scope>
    <source>
        <strain evidence="5">PLAUS21</strain>
    </source>
</reference>
<dbReference type="GO" id="GO:0031267">
    <property type="term" value="F:small GTPase binding"/>
    <property type="evidence" value="ECO:0007669"/>
    <property type="project" value="TreeGrafter"/>
</dbReference>
<dbReference type="GO" id="GO:0006913">
    <property type="term" value="P:nucleocytoplasmic transport"/>
    <property type="evidence" value="ECO:0007669"/>
    <property type="project" value="TreeGrafter"/>
</dbReference>
<evidence type="ECO:0000256" key="3">
    <source>
        <dbReference type="ARBA" id="ARBA00022737"/>
    </source>
</evidence>
<proteinExistence type="predicted"/>
<name>A0AAD5UHC2_9FUNG</name>
<protein>
    <recommendedName>
        <fullName evidence="7">Ran GTPase activating protein 1</fullName>
    </recommendedName>
</protein>
<dbReference type="InterPro" id="IPR032675">
    <property type="entry name" value="LRR_dom_sf"/>
</dbReference>
<evidence type="ECO:0000256" key="1">
    <source>
        <dbReference type="ARBA" id="ARBA00022468"/>
    </source>
</evidence>
<comment type="caution">
    <text evidence="5">The sequence shown here is derived from an EMBL/GenBank/DDBJ whole genome shotgun (WGS) entry which is preliminary data.</text>
</comment>
<dbReference type="PANTHER" id="PTHR24113:SF12">
    <property type="entry name" value="RAN GTPASE-ACTIVATING PROTEIN 1"/>
    <property type="match status" value="1"/>
</dbReference>
<evidence type="ECO:0000256" key="2">
    <source>
        <dbReference type="ARBA" id="ARBA00022614"/>
    </source>
</evidence>
<dbReference type="InterPro" id="IPR001611">
    <property type="entry name" value="Leu-rich_rpt"/>
</dbReference>
<evidence type="ECO:0000256" key="4">
    <source>
        <dbReference type="SAM" id="MobiDB-lite"/>
    </source>
</evidence>
<sequence>MVVYNEIQGKGLKLNTAEDVKSYCEAIKQLKLTEISLGGNTYGVEACKAIADALKDQEELSVVKFSDMFTGRLKDEIPLCLDAFVLAFENKKKLVEVDLSDNAFGPAGAKPLMRLLINNRNIEILRLNNNGLGIEGARLISEALVEAHEKNVKEGAPDRLKVIVAGRNRMESPGVGHLSKALEAFSASLKHIQMPQNSIRPEGIAELVERISKCENLEFLDLQDNTFTLPGSQAIAKAFPKWPNLKHLNLGDCLLGAKGGLAVIKALTDSNHKLERIALFFNEINAKGAKLVPEMLVGKEHLKSIELNGNTFDSEGSEVEAIKKQLERLGKEDCLDELDEMEEEEEEEEEGEEPAEEESQEVDELAKQLETL</sequence>